<feature type="non-terminal residue" evidence="2">
    <location>
        <position position="1"/>
    </location>
</feature>
<evidence type="ECO:0000313" key="2">
    <source>
        <dbReference type="EMBL" id="EJF59910.1"/>
    </source>
</evidence>
<evidence type="ECO:0000313" key="3">
    <source>
        <dbReference type="Proteomes" id="UP000053319"/>
    </source>
</evidence>
<dbReference type="InterPro" id="IPR035923">
    <property type="entry name" value="TT1751-like_sf"/>
</dbReference>
<dbReference type="Pfam" id="PF03625">
    <property type="entry name" value="DUF302"/>
    <property type="match status" value="1"/>
</dbReference>
<dbReference type="GeneID" id="18841511"/>
<gene>
    <name evidence="2" type="ORF">DICSQDRAFT_19181</name>
</gene>
<dbReference type="InterPro" id="IPR005180">
    <property type="entry name" value="DUF302"/>
</dbReference>
<dbReference type="SUPFAM" id="SSF103247">
    <property type="entry name" value="TT1751-like"/>
    <property type="match status" value="1"/>
</dbReference>
<evidence type="ECO:0000259" key="1">
    <source>
        <dbReference type="Pfam" id="PF03625"/>
    </source>
</evidence>
<organism evidence="2 3">
    <name type="scientific">Dichomitus squalens (strain LYAD-421)</name>
    <name type="common">Western red white-rot fungus</name>
    <dbReference type="NCBI Taxonomy" id="732165"/>
    <lineage>
        <taxon>Eukaryota</taxon>
        <taxon>Fungi</taxon>
        <taxon>Dikarya</taxon>
        <taxon>Basidiomycota</taxon>
        <taxon>Agaricomycotina</taxon>
        <taxon>Agaricomycetes</taxon>
        <taxon>Polyporales</taxon>
        <taxon>Polyporaceae</taxon>
        <taxon>Dichomitus</taxon>
    </lineage>
</organism>
<feature type="domain" description="DUF302" evidence="1">
    <location>
        <begin position="63"/>
        <end position="115"/>
    </location>
</feature>
<name>R7SVW1_DICSQ</name>
<dbReference type="AlphaFoldDB" id="R7SVW1"/>
<dbReference type="CDD" id="cd14797">
    <property type="entry name" value="DUF302"/>
    <property type="match status" value="1"/>
</dbReference>
<protein>
    <recommendedName>
        <fullName evidence="1">DUF302 domain-containing protein</fullName>
    </recommendedName>
</protein>
<dbReference type="KEGG" id="dsq:DICSQDRAFT_19181"/>
<dbReference type="OMA" id="TMLRHDV"/>
<proteinExistence type="predicted"/>
<dbReference type="HOGENOM" id="CLU_105954_0_1_1"/>
<accession>R7SVW1</accession>
<dbReference type="EMBL" id="JH719420">
    <property type="protein sequence ID" value="EJF59910.1"/>
    <property type="molecule type" value="Genomic_DNA"/>
</dbReference>
<sequence>VIARLDKEVNKAGGGPEVTRLLSTAKTRAELESGMDNLVGDRNFVYFAGMAYHNWLNAYHGTADTPQTYAYIFGNPLIAQTMLKYDLNVALHVPLKIVIVERLDGSGTRVAYDDPASVIAVPKASGLGLDPELTKAAEALSQKLETLIQTIT</sequence>
<dbReference type="RefSeq" id="XP_007367373.1">
    <property type="nucleotide sequence ID" value="XM_007367311.1"/>
</dbReference>
<reference evidence="2 3" key="1">
    <citation type="journal article" date="2012" name="Science">
        <title>The Paleozoic origin of enzymatic lignin decomposition reconstructed from 31 fungal genomes.</title>
        <authorList>
            <person name="Floudas D."/>
            <person name="Binder M."/>
            <person name="Riley R."/>
            <person name="Barry K."/>
            <person name="Blanchette R.A."/>
            <person name="Henrissat B."/>
            <person name="Martinez A.T."/>
            <person name="Otillar R."/>
            <person name="Spatafora J.W."/>
            <person name="Yadav J.S."/>
            <person name="Aerts A."/>
            <person name="Benoit I."/>
            <person name="Boyd A."/>
            <person name="Carlson A."/>
            <person name="Copeland A."/>
            <person name="Coutinho P.M."/>
            <person name="de Vries R.P."/>
            <person name="Ferreira P."/>
            <person name="Findley K."/>
            <person name="Foster B."/>
            <person name="Gaskell J."/>
            <person name="Glotzer D."/>
            <person name="Gorecki P."/>
            <person name="Heitman J."/>
            <person name="Hesse C."/>
            <person name="Hori C."/>
            <person name="Igarashi K."/>
            <person name="Jurgens J.A."/>
            <person name="Kallen N."/>
            <person name="Kersten P."/>
            <person name="Kohler A."/>
            <person name="Kuees U."/>
            <person name="Kumar T.K.A."/>
            <person name="Kuo A."/>
            <person name="LaButti K."/>
            <person name="Larrondo L.F."/>
            <person name="Lindquist E."/>
            <person name="Ling A."/>
            <person name="Lombard V."/>
            <person name="Lucas S."/>
            <person name="Lundell T."/>
            <person name="Martin R."/>
            <person name="McLaughlin D.J."/>
            <person name="Morgenstern I."/>
            <person name="Morin E."/>
            <person name="Murat C."/>
            <person name="Nagy L.G."/>
            <person name="Nolan M."/>
            <person name="Ohm R.A."/>
            <person name="Patyshakuliyeva A."/>
            <person name="Rokas A."/>
            <person name="Ruiz-Duenas F.J."/>
            <person name="Sabat G."/>
            <person name="Salamov A."/>
            <person name="Samejima M."/>
            <person name="Schmutz J."/>
            <person name="Slot J.C."/>
            <person name="St John F."/>
            <person name="Stenlid J."/>
            <person name="Sun H."/>
            <person name="Sun S."/>
            <person name="Syed K."/>
            <person name="Tsang A."/>
            <person name="Wiebenga A."/>
            <person name="Young D."/>
            <person name="Pisabarro A."/>
            <person name="Eastwood D.C."/>
            <person name="Martin F."/>
            <person name="Cullen D."/>
            <person name="Grigoriev I.V."/>
            <person name="Hibbett D.S."/>
        </authorList>
    </citation>
    <scope>NUCLEOTIDE SEQUENCE [LARGE SCALE GENOMIC DNA]</scope>
    <source>
        <strain evidence="2 3">LYAD-421 SS1</strain>
    </source>
</reference>
<dbReference type="OrthoDB" id="5190258at2759"/>
<feature type="non-terminal residue" evidence="2">
    <location>
        <position position="152"/>
    </location>
</feature>
<dbReference type="Proteomes" id="UP000053319">
    <property type="component" value="Unassembled WGS sequence"/>
</dbReference>
<dbReference type="Gene3D" id="3.30.310.70">
    <property type="entry name" value="TT1751-like domain"/>
    <property type="match status" value="1"/>
</dbReference>